<dbReference type="SUPFAM" id="SSF54631">
    <property type="entry name" value="CBS-domain pair"/>
    <property type="match status" value="1"/>
</dbReference>
<dbReference type="CDD" id="cd04591">
    <property type="entry name" value="CBS_pair_voltage-gated_CLC_euk_bac"/>
    <property type="match status" value="1"/>
</dbReference>
<dbReference type="EMBL" id="AKCT01000307">
    <property type="protein sequence ID" value="EKV05419.1"/>
    <property type="molecule type" value="Genomic_DNA"/>
</dbReference>
<dbReference type="AlphaFoldDB" id="K9F8J0"/>
<feature type="transmembrane region" description="Helical" evidence="9">
    <location>
        <begin position="424"/>
        <end position="445"/>
    </location>
</feature>
<dbReference type="Pfam" id="PF12350">
    <property type="entry name" value="CTK3_C"/>
    <property type="match status" value="1"/>
</dbReference>
<protein>
    <submittedName>
        <fullName evidence="11">Voltage-gated chloride channel, putative</fullName>
    </submittedName>
</protein>
<dbReference type="InParanoid" id="K9F8J0"/>
<proteinExistence type="predicted"/>
<evidence type="ECO:0000259" key="10">
    <source>
        <dbReference type="PROSITE" id="PS51391"/>
    </source>
</evidence>
<dbReference type="InterPro" id="IPR024638">
    <property type="entry name" value="Ctk3_N"/>
</dbReference>
<keyword evidence="5" id="KW-0406">Ion transport</keyword>
<dbReference type="FunFam" id="1.25.40.90:FF:000032">
    <property type="entry name" value="CTD kinase subunit gamma"/>
    <property type="match status" value="1"/>
</dbReference>
<evidence type="ECO:0000256" key="6">
    <source>
        <dbReference type="ARBA" id="ARBA00023136"/>
    </source>
</evidence>
<dbReference type="PANTHER" id="PTHR45711:SF6">
    <property type="entry name" value="CHLORIDE CHANNEL PROTEIN"/>
    <property type="match status" value="1"/>
</dbReference>
<evidence type="ECO:0000256" key="4">
    <source>
        <dbReference type="ARBA" id="ARBA00022989"/>
    </source>
</evidence>
<keyword evidence="3 9" id="KW-0812">Transmembrane</keyword>
<dbReference type="GO" id="GO:0005769">
    <property type="term" value="C:early endosome"/>
    <property type="evidence" value="ECO:0007669"/>
    <property type="project" value="TreeGrafter"/>
</dbReference>
<dbReference type="FunFam" id="1.10.3080.10:FF:000011">
    <property type="entry name" value="Chloride channel protein"/>
    <property type="match status" value="1"/>
</dbReference>
<feature type="region of interest" description="Disordered" evidence="8">
    <location>
        <begin position="65"/>
        <end position="84"/>
    </location>
</feature>
<dbReference type="PRINTS" id="PR00762">
    <property type="entry name" value="CLCHANNEL"/>
</dbReference>
<feature type="transmembrane region" description="Helical" evidence="9">
    <location>
        <begin position="245"/>
        <end position="263"/>
    </location>
</feature>
<dbReference type="FunCoup" id="K9F8J0">
    <property type="interactions" value="325"/>
</dbReference>
<dbReference type="PROSITE" id="PS51391">
    <property type="entry name" value="CID"/>
    <property type="match status" value="1"/>
</dbReference>
<feature type="compositionally biased region" description="Basic and acidic residues" evidence="8">
    <location>
        <begin position="1009"/>
        <end position="1019"/>
    </location>
</feature>
<keyword evidence="7" id="KW-0868">Chloride</keyword>
<feature type="transmembrane region" description="Helical" evidence="9">
    <location>
        <begin position="163"/>
        <end position="181"/>
    </location>
</feature>
<accession>K9F8J0</accession>
<dbReference type="FunFam" id="3.10.580.20:FF:000002">
    <property type="entry name" value="Chloride channel protein"/>
    <property type="match status" value="1"/>
</dbReference>
<dbReference type="eggNOG" id="KOG0475">
    <property type="taxonomic scope" value="Eukaryota"/>
</dbReference>
<dbReference type="OMA" id="CLDWTPW"/>
<feature type="transmembrane region" description="Helical" evidence="9">
    <location>
        <begin position="543"/>
        <end position="565"/>
    </location>
</feature>
<evidence type="ECO:0000256" key="9">
    <source>
        <dbReference type="SAM" id="Phobius"/>
    </source>
</evidence>
<feature type="transmembrane region" description="Helical" evidence="9">
    <location>
        <begin position="457"/>
        <end position="476"/>
    </location>
</feature>
<dbReference type="Proteomes" id="UP000009882">
    <property type="component" value="Unassembled WGS sequence"/>
</dbReference>
<dbReference type="STRING" id="1170229.K9F8J0"/>
<dbReference type="CDD" id="cd03684">
    <property type="entry name" value="ClC_3_like"/>
    <property type="match status" value="1"/>
</dbReference>
<dbReference type="Pfam" id="PF00654">
    <property type="entry name" value="Voltage_CLC"/>
    <property type="match status" value="1"/>
</dbReference>
<dbReference type="InterPro" id="IPR024637">
    <property type="entry name" value="Ctk3_C"/>
</dbReference>
<reference evidence="12" key="1">
    <citation type="journal article" date="2012" name="BMC Genomics">
        <title>Genome sequence of the necrotrophic fungus Penicillium digitatum, the main postharvest pathogen of citrus.</title>
        <authorList>
            <person name="Marcet-Houben M."/>
            <person name="Ballester A.-R."/>
            <person name="de la Fuente B."/>
            <person name="Harries E."/>
            <person name="Marcos J.F."/>
            <person name="Gonzalez-Candelas L."/>
            <person name="Gabaldon T."/>
        </authorList>
    </citation>
    <scope>NUCLEOTIDE SEQUENCE [LARGE SCALE GENOMIC DNA]</scope>
    <source>
        <strain evidence="12">PHI26 / CECT 20796</strain>
    </source>
</reference>
<feature type="region of interest" description="Disordered" evidence="8">
    <location>
        <begin position="1"/>
        <end position="32"/>
    </location>
</feature>
<comment type="caution">
    <text evidence="11">The sequence shown here is derived from an EMBL/GenBank/DDBJ whole genome shotgun (WGS) entry which is preliminary data.</text>
</comment>
<dbReference type="InterPro" id="IPR001807">
    <property type="entry name" value="ClC"/>
</dbReference>
<name>K9F8J0_PEND2</name>
<dbReference type="GO" id="GO:0005247">
    <property type="term" value="F:voltage-gated chloride channel activity"/>
    <property type="evidence" value="ECO:0007669"/>
    <property type="project" value="TreeGrafter"/>
</dbReference>
<keyword evidence="2" id="KW-0813">Transport</keyword>
<evidence type="ECO:0000256" key="3">
    <source>
        <dbReference type="ARBA" id="ARBA00022692"/>
    </source>
</evidence>
<evidence type="ECO:0000256" key="1">
    <source>
        <dbReference type="ARBA" id="ARBA00004141"/>
    </source>
</evidence>
<evidence type="ECO:0000256" key="2">
    <source>
        <dbReference type="ARBA" id="ARBA00022448"/>
    </source>
</evidence>
<dbReference type="InterPro" id="IPR008942">
    <property type="entry name" value="ENTH_VHS"/>
</dbReference>
<organism evidence="11 12">
    <name type="scientific">Penicillium digitatum (strain PHI26 / CECT 20796)</name>
    <name type="common">Green mold</name>
    <dbReference type="NCBI Taxonomy" id="1170229"/>
    <lineage>
        <taxon>Eukaryota</taxon>
        <taxon>Fungi</taxon>
        <taxon>Dikarya</taxon>
        <taxon>Ascomycota</taxon>
        <taxon>Pezizomycotina</taxon>
        <taxon>Eurotiomycetes</taxon>
        <taxon>Eurotiomycetidae</taxon>
        <taxon>Eurotiales</taxon>
        <taxon>Aspergillaceae</taxon>
        <taxon>Penicillium</taxon>
    </lineage>
</organism>
<dbReference type="OrthoDB" id="44789at2759"/>
<sequence length="1119" mass="124502">MMPISCQGSGGEGQSGTHLRADQDILQPQEVNWEAEGLHEPISFKRKQKQRSRFSLSSLLSSRASGSDTGFGSPAPQVGQNGDASPLDPYVPIGFNSGAEASKDGAPLDWYVEGPGRRVGYDDFTAIDWIYEYTKERQRKRLLYSSGQGLLGHARRLLDASNVWLVLIATGIAVGIIAASIDIATDWLGDLKSGYCKNGSGGGKFYLNKSFCCWGLDDHSKCLDWTPWGNALGANSSGGIFTIGYAFYIVSSVFFAACACFLVRNYAAYARHSGIPEIKTILGGTVIRHFMGPWTLAIKSLGLCLSVASGLWLGKEGPLVHVACCCANILMKPFESLRSNEARKREVFSAAAAAGISVAFGAPIGGVLFSLEQLSYYFPDKTMWQSFVCAMVAAVTLQALNPFRTGKIVLYQVTYTRGWHRFEIIPFIFLGIIGGLYGAFLIRLNTRIAMWRRARTSSRPIIEVVVVALITALVNYPNHFMRAQNSELVQSLFAECNSVTYDRFGLCATGSASIGVAIYLVVAALLAFFLASLTFGLEIPAGIILPSVAIGALFGRALGIIVRLWQESYPKAFPFVKCEQDIPCVTPGLYAIIGAAAALGGATRMTLSIVVIMFELTGALTYVIPIMIAVMLSKWCGDIFGKRGIYESWIRLNEYLFLDHRDDTTPPDVSAHRVMTTVDDINIITATGHTIASIRSLLANTTYRGFPIVSDTSSPILLGYITRNELSFALKYSTSPTTRNLSDDTQVFFSHQPFADPIDTLDLRPWMDQTPITLNSNITFLIVLRMFQRLGLRYVLFANKGILQGILTKKDVWSVLNGVEFRRYEALQDDAFHNFENRNEAEEVGLLDGNDTSSLGTADLPALEKAKKTEEKMMIDPFEVRMRFTTQLQHLSAAVTSSQKAAHYALKYRDLDEDLHSCILEQLERNNMNNRANIMYFIEQLCEMAIKENYLPYVRMMQRDILRVVDSVVPPDGTGAANVKHVRHVLSGLQAKEVLSAETVAEIDAALKDRDSHPSHLDLEQDEVPEGGSKLKSEKPQLRLDKRQIEQRIEEDRERNKRQRESMWAMTGNDLDEYNQMWEELSPIGEDDFIRSREEALERAECVRKHEEFYKNLHGIKEQ</sequence>
<gene>
    <name evidence="11" type="ORF">PDIG_83980</name>
</gene>
<dbReference type="Gene3D" id="1.10.3080.10">
    <property type="entry name" value="Clc chloride channel"/>
    <property type="match status" value="1"/>
</dbReference>
<feature type="transmembrane region" description="Helical" evidence="9">
    <location>
        <begin position="609"/>
        <end position="633"/>
    </location>
</feature>
<dbReference type="Pfam" id="PF12243">
    <property type="entry name" value="CTK3"/>
    <property type="match status" value="1"/>
</dbReference>
<keyword evidence="4 9" id="KW-1133">Transmembrane helix</keyword>
<feature type="domain" description="CID" evidence="10">
    <location>
        <begin position="876"/>
        <end position="1011"/>
    </location>
</feature>
<keyword evidence="6 9" id="KW-0472">Membrane</keyword>
<feature type="transmembrane region" description="Helical" evidence="9">
    <location>
        <begin position="585"/>
        <end position="603"/>
    </location>
</feature>
<dbReference type="SUPFAM" id="SSF81340">
    <property type="entry name" value="Clc chloride channel"/>
    <property type="match status" value="1"/>
</dbReference>
<dbReference type="HOGENOM" id="CLU_003181_1_0_1"/>
<keyword evidence="12" id="KW-1185">Reference proteome</keyword>
<dbReference type="InterPro" id="IPR014743">
    <property type="entry name" value="Cl-channel_core"/>
</dbReference>
<dbReference type="Gene3D" id="3.10.580.20">
    <property type="match status" value="1"/>
</dbReference>
<feature type="transmembrane region" description="Helical" evidence="9">
    <location>
        <begin position="516"/>
        <end position="537"/>
    </location>
</feature>
<dbReference type="PANTHER" id="PTHR45711">
    <property type="entry name" value="CHLORIDE CHANNEL PROTEIN"/>
    <property type="match status" value="1"/>
</dbReference>
<dbReference type="Gene3D" id="1.25.40.90">
    <property type="match status" value="1"/>
</dbReference>
<evidence type="ECO:0000256" key="8">
    <source>
        <dbReference type="SAM" id="MobiDB-lite"/>
    </source>
</evidence>
<evidence type="ECO:0000256" key="5">
    <source>
        <dbReference type="ARBA" id="ARBA00023065"/>
    </source>
</evidence>
<dbReference type="GO" id="GO:0005794">
    <property type="term" value="C:Golgi apparatus"/>
    <property type="evidence" value="ECO:0007669"/>
    <property type="project" value="TreeGrafter"/>
</dbReference>
<feature type="region of interest" description="Disordered" evidence="8">
    <location>
        <begin position="1009"/>
        <end position="1036"/>
    </location>
</feature>
<dbReference type="GO" id="GO:0005886">
    <property type="term" value="C:plasma membrane"/>
    <property type="evidence" value="ECO:0007669"/>
    <property type="project" value="TreeGrafter"/>
</dbReference>
<dbReference type="InterPro" id="IPR006569">
    <property type="entry name" value="CID_dom"/>
</dbReference>
<evidence type="ECO:0000313" key="12">
    <source>
        <dbReference type="Proteomes" id="UP000009882"/>
    </source>
</evidence>
<feature type="transmembrane region" description="Helical" evidence="9">
    <location>
        <begin position="347"/>
        <end position="371"/>
    </location>
</feature>
<comment type="subcellular location">
    <subcellularLocation>
        <location evidence="1">Membrane</location>
        <topology evidence="1">Multi-pass membrane protein</topology>
    </subcellularLocation>
</comment>
<evidence type="ECO:0000313" key="11">
    <source>
        <dbReference type="EMBL" id="EKV05419.1"/>
    </source>
</evidence>
<evidence type="ECO:0000256" key="7">
    <source>
        <dbReference type="ARBA" id="ARBA00023214"/>
    </source>
</evidence>
<dbReference type="InterPro" id="IPR046342">
    <property type="entry name" value="CBS_dom_sf"/>
</dbReference>